<keyword evidence="3" id="KW-1185">Reference proteome</keyword>
<dbReference type="InterPro" id="IPR001214">
    <property type="entry name" value="SET_dom"/>
</dbReference>
<evidence type="ECO:0000313" key="2">
    <source>
        <dbReference type="EMBL" id="CBY12599.1"/>
    </source>
</evidence>
<dbReference type="EMBL" id="FN653130">
    <property type="protein sequence ID" value="CBY12599.1"/>
    <property type="molecule type" value="Genomic_DNA"/>
</dbReference>
<dbReference type="PANTHER" id="PTHR13271">
    <property type="entry name" value="UNCHARACTERIZED PUTATIVE METHYLTRANSFERASE"/>
    <property type="match status" value="1"/>
</dbReference>
<accession>E4XS51</accession>
<reference evidence="2 3" key="1">
    <citation type="journal article" date="2010" name="Science">
        <title>Plasticity of animal genome architecture unmasked by rapid evolution of a pelagic tunicate.</title>
        <authorList>
            <person name="Denoeud F."/>
            <person name="Henriet S."/>
            <person name="Mungpakdee S."/>
            <person name="Aury J.M."/>
            <person name="Da Silva C."/>
            <person name="Brinkmann H."/>
            <person name="Mikhaleva J."/>
            <person name="Olsen L.C."/>
            <person name="Jubin C."/>
            <person name="Canestro C."/>
            <person name="Bouquet J.M."/>
            <person name="Danks G."/>
            <person name="Poulain J."/>
            <person name="Campsteijn C."/>
            <person name="Adamski M."/>
            <person name="Cross I."/>
            <person name="Yadetie F."/>
            <person name="Muffato M."/>
            <person name="Louis A."/>
            <person name="Butcher S."/>
            <person name="Tsagkogeorga G."/>
            <person name="Konrad A."/>
            <person name="Singh S."/>
            <person name="Jensen M.F."/>
            <person name="Cong E.H."/>
            <person name="Eikeseth-Otteraa H."/>
            <person name="Noel B."/>
            <person name="Anthouard V."/>
            <person name="Porcel B.M."/>
            <person name="Kachouri-Lafond R."/>
            <person name="Nishino A."/>
            <person name="Ugolini M."/>
            <person name="Chourrout P."/>
            <person name="Nishida H."/>
            <person name="Aasland R."/>
            <person name="Huzurbazar S."/>
            <person name="Westhof E."/>
            <person name="Delsuc F."/>
            <person name="Lehrach H."/>
            <person name="Reinhardt R."/>
            <person name="Weissenbach J."/>
            <person name="Roy S.W."/>
            <person name="Artiguenave F."/>
            <person name="Postlethwait J.H."/>
            <person name="Manak J.R."/>
            <person name="Thompson E.M."/>
            <person name="Jaillon O."/>
            <person name="Du Pasquier L."/>
            <person name="Boudinot P."/>
            <person name="Liberles D.A."/>
            <person name="Volff J.N."/>
            <person name="Philippe H."/>
            <person name="Lenhard B."/>
            <person name="Roest Crollius H."/>
            <person name="Wincker P."/>
            <person name="Chourrout D."/>
        </authorList>
    </citation>
    <scope>NUCLEOTIDE SEQUENCE [LARGE SCALE GENOMIC DNA]</scope>
</reference>
<dbReference type="InParanoid" id="E4XS51"/>
<gene>
    <name evidence="2" type="ORF">GSOID_T00002000001</name>
</gene>
<proteinExistence type="predicted"/>
<dbReference type="FunCoup" id="E4XS51">
    <property type="interactions" value="6"/>
</dbReference>
<dbReference type="Proteomes" id="UP000001307">
    <property type="component" value="Unassembled WGS sequence"/>
</dbReference>
<dbReference type="InterPro" id="IPR050600">
    <property type="entry name" value="SETD3_SETD6_MTase"/>
</dbReference>
<dbReference type="OrthoDB" id="341421at2759"/>
<dbReference type="Gene3D" id="3.90.1410.10">
    <property type="entry name" value="set domain protein methyltransferase, domain 1"/>
    <property type="match status" value="1"/>
</dbReference>
<dbReference type="CDD" id="cd10527">
    <property type="entry name" value="SET_LSMT"/>
    <property type="match status" value="1"/>
</dbReference>
<dbReference type="Pfam" id="PF00856">
    <property type="entry name" value="SET"/>
    <property type="match status" value="1"/>
</dbReference>
<dbReference type="SUPFAM" id="SSF82199">
    <property type="entry name" value="SET domain"/>
    <property type="match status" value="1"/>
</dbReference>
<name>E4XS51_OIKDI</name>
<organism evidence="2 3">
    <name type="scientific">Oikopleura dioica</name>
    <name type="common">Tunicate</name>
    <dbReference type="NCBI Taxonomy" id="34765"/>
    <lineage>
        <taxon>Eukaryota</taxon>
        <taxon>Metazoa</taxon>
        <taxon>Chordata</taxon>
        <taxon>Tunicata</taxon>
        <taxon>Appendicularia</taxon>
        <taxon>Copelata</taxon>
        <taxon>Oikopleuridae</taxon>
        <taxon>Oikopleura</taxon>
    </lineage>
</organism>
<evidence type="ECO:0000313" key="3">
    <source>
        <dbReference type="Proteomes" id="UP000001307"/>
    </source>
</evidence>
<dbReference type="InterPro" id="IPR046341">
    <property type="entry name" value="SET_dom_sf"/>
</dbReference>
<sequence length="412" mass="47525">MNISLKILDNLRESYGIFISDKLQINSGNCGRGVFSSAVIEQSELLISEFSVPIDGLLTTRKAQHVVESHKSARQVLREFLSHVRICSFEFILENFSTCLNGTDLLVCALYLELENEENSKWNTFLSSIPKQLWNPFMLDVKELNLLTAKCRLPSKCLKQKIKISTGFLKALGFEINEEILNWCFSVVLSRSFGGSPERCQTRNHFKIEIDNSANFCLCPAIDLINLEKDYNCEYRWNENKTAFQVFSRKKILQGQELFVNYGTAKSEYEIYNFYGFVLPSDDFQIEFELQRIRKSIYDDKKIDFLTSQLDMVFAMEKLESSDYFITSLKVSADLRRLANRVGKILEKEENKIIYQILLERFKKNKNLNNNLASAENRVIEVFLGCKASEKINSEGIKTKSLISFSDLSRNS</sequence>
<evidence type="ECO:0000259" key="1">
    <source>
        <dbReference type="PROSITE" id="PS50280"/>
    </source>
</evidence>
<feature type="domain" description="SET" evidence="1">
    <location>
        <begin position="13"/>
        <end position="263"/>
    </location>
</feature>
<dbReference type="GO" id="GO:0016279">
    <property type="term" value="F:protein-lysine N-methyltransferase activity"/>
    <property type="evidence" value="ECO:0007669"/>
    <property type="project" value="TreeGrafter"/>
</dbReference>
<dbReference type="AlphaFoldDB" id="E4XS51"/>
<dbReference type="PROSITE" id="PS50280">
    <property type="entry name" value="SET"/>
    <property type="match status" value="1"/>
</dbReference>
<protein>
    <recommendedName>
        <fullName evidence="1">SET domain-containing protein</fullName>
    </recommendedName>
</protein>